<evidence type="ECO:0000259" key="1">
    <source>
        <dbReference type="Pfam" id="PF12247"/>
    </source>
</evidence>
<name>A0A1B7TBT0_9ASCO</name>
<dbReference type="Gene3D" id="3.40.50.1010">
    <property type="entry name" value="5'-nuclease"/>
    <property type="match status" value="1"/>
</dbReference>
<accession>A0A1B7TBT0</accession>
<evidence type="ECO:0000313" key="2">
    <source>
        <dbReference type="EMBL" id="OBA26180.1"/>
    </source>
</evidence>
<dbReference type="AlphaFoldDB" id="A0A1B7TBT0"/>
<keyword evidence="3" id="KW-1185">Reference proteome</keyword>
<gene>
    <name evidence="2" type="ORF">HANVADRAFT_53345</name>
</gene>
<feature type="domain" description="Post-transcriptional regulator MKT1 N-terminal" evidence="1">
    <location>
        <begin position="330"/>
        <end position="418"/>
    </location>
</feature>
<dbReference type="EMBL" id="LXPE01000022">
    <property type="protein sequence ID" value="OBA26180.1"/>
    <property type="molecule type" value="Genomic_DNA"/>
</dbReference>
<dbReference type="InterPro" id="IPR022040">
    <property type="entry name" value="MKT1_N"/>
</dbReference>
<dbReference type="Proteomes" id="UP000092321">
    <property type="component" value="Unassembled WGS sequence"/>
</dbReference>
<proteinExistence type="predicted"/>
<organism evidence="2 3">
    <name type="scientific">Hanseniaspora valbyensis NRRL Y-1626</name>
    <dbReference type="NCBI Taxonomy" id="766949"/>
    <lineage>
        <taxon>Eukaryota</taxon>
        <taxon>Fungi</taxon>
        <taxon>Dikarya</taxon>
        <taxon>Ascomycota</taxon>
        <taxon>Saccharomycotina</taxon>
        <taxon>Saccharomycetes</taxon>
        <taxon>Saccharomycodales</taxon>
        <taxon>Saccharomycodaceae</taxon>
        <taxon>Hanseniaspora</taxon>
    </lineage>
</organism>
<protein>
    <recommendedName>
        <fullName evidence="1">Post-transcriptional regulator MKT1 N-terminal domain-containing protein</fullName>
    </recommendedName>
</protein>
<evidence type="ECO:0000313" key="3">
    <source>
        <dbReference type="Proteomes" id="UP000092321"/>
    </source>
</evidence>
<reference evidence="3" key="1">
    <citation type="journal article" date="2016" name="Proc. Natl. Acad. Sci. U.S.A.">
        <title>Comparative genomics of biotechnologically important yeasts.</title>
        <authorList>
            <person name="Riley R."/>
            <person name="Haridas S."/>
            <person name="Wolfe K.H."/>
            <person name="Lopes M.R."/>
            <person name="Hittinger C.T."/>
            <person name="Goeker M."/>
            <person name="Salamov A.A."/>
            <person name="Wisecaver J.H."/>
            <person name="Long T.M."/>
            <person name="Calvey C.H."/>
            <person name="Aerts A.L."/>
            <person name="Barry K.W."/>
            <person name="Choi C."/>
            <person name="Clum A."/>
            <person name="Coughlan A.Y."/>
            <person name="Deshpande S."/>
            <person name="Douglass A.P."/>
            <person name="Hanson S.J."/>
            <person name="Klenk H.-P."/>
            <person name="LaButti K.M."/>
            <person name="Lapidus A."/>
            <person name="Lindquist E.A."/>
            <person name="Lipzen A.M."/>
            <person name="Meier-Kolthoff J.P."/>
            <person name="Ohm R.A."/>
            <person name="Otillar R.P."/>
            <person name="Pangilinan J.L."/>
            <person name="Peng Y."/>
            <person name="Rokas A."/>
            <person name="Rosa C.A."/>
            <person name="Scheuner C."/>
            <person name="Sibirny A.A."/>
            <person name="Slot J.C."/>
            <person name="Stielow J.B."/>
            <person name="Sun H."/>
            <person name="Kurtzman C.P."/>
            <person name="Blackwell M."/>
            <person name="Grigoriev I.V."/>
            <person name="Jeffries T.W."/>
        </authorList>
    </citation>
    <scope>NUCLEOTIDE SEQUENCE [LARGE SCALE GENOMIC DNA]</scope>
    <source>
        <strain evidence="3">NRRL Y-1626</strain>
    </source>
</reference>
<dbReference type="InterPro" id="IPR029060">
    <property type="entry name" value="PIN-like_dom_sf"/>
</dbReference>
<dbReference type="Pfam" id="PF12247">
    <property type="entry name" value="MKT1_N"/>
    <property type="match status" value="1"/>
</dbReference>
<dbReference type="SUPFAM" id="SSF88723">
    <property type="entry name" value="PIN domain-like"/>
    <property type="match status" value="1"/>
</dbReference>
<sequence>MAIINTKLSKHIADTKGLLQEADFSQLEGLTLGIDLQYLIEFLYKSSKFNSNSNHNQLIFHLSNNEFDIISELLLDFVKKISEFRIKPYFVLPGLRNYAQFERILSLDASHGDNKFNGNFIDKLNISKWVNCFNKNGISDFIVAPYSSLTQLTYLFSQNFIDAIFGPSELLMFNKINRIILKVSFLDNTFQFIDKFDVFESLNITEQLEFTELMLILKNVIQPYSFIIVSIMGKTLKHIAEINNRNSLKLSYLNDKQQELLEKVILSLYAAPVFQLNGRIGIYNLLDIEIQSPVDGDERESAIDDEDDENEYIKYITKFNNEKSTKIDPPLDSYEFLGKKLPDEIVFYQSLGMFDEFNKVLEGIVYGTYLDSSNFNALSLKTSLIENFEKFFFERKQKECKLIINCMTRYFHKQKFNYKNLNKQISSPFHTDTLQSTEIKALKRISFKIDPKGITSFKDYFKFDFANETTFNKLSVGESFDNVESLIMSVIWRVFVNFFDIAGDIETDDTSNTVKFMDSKHLSLIEKISSNLTSFKEDSDLETFIMILLISQVASSNKDFEISVIDSKLIYQFKLLFKETFETVLVWSLLTGDFQRLKFETTEEWQKEFVSKLPFQNIDDIFNEDIQKENDDNLKKLISLI</sequence>
<dbReference type="OrthoDB" id="17262at2759"/>
<comment type="caution">
    <text evidence="2">The sequence shown here is derived from an EMBL/GenBank/DDBJ whole genome shotgun (WGS) entry which is preliminary data.</text>
</comment>